<evidence type="ECO:0000313" key="1">
    <source>
        <dbReference type="EMBL" id="KAJ3533096.1"/>
    </source>
</evidence>
<proteinExistence type="predicted"/>
<dbReference type="EMBL" id="JANHOG010001688">
    <property type="protein sequence ID" value="KAJ3533096.1"/>
    <property type="molecule type" value="Genomic_DNA"/>
</dbReference>
<organism evidence="1 2">
    <name type="scientific">Phlebia brevispora</name>
    <dbReference type="NCBI Taxonomy" id="194682"/>
    <lineage>
        <taxon>Eukaryota</taxon>
        <taxon>Fungi</taxon>
        <taxon>Dikarya</taxon>
        <taxon>Basidiomycota</taxon>
        <taxon>Agaricomycotina</taxon>
        <taxon>Agaricomycetes</taxon>
        <taxon>Polyporales</taxon>
        <taxon>Meruliaceae</taxon>
        <taxon>Phlebia</taxon>
    </lineage>
</organism>
<accession>A0ACC1S6K4</accession>
<sequence>MSMDTSSFFWLGLVASLFIGLFLTLFRTRNARIAAAQARPVRIPMVRPELWEVKVAPQASGGVADTVVRRWTELSPLAARVSIHDESSSSPQRPRRTSRWRRFRIRRWSQRQQSSSDQGHLSEDEMQVQEAQVAMLILMPSPRPPYHPQGPNLPHWVPECAVGTITYDMAESVT</sequence>
<reference evidence="1" key="1">
    <citation type="submission" date="2022-07" db="EMBL/GenBank/DDBJ databases">
        <title>Genome Sequence of Phlebia brevispora.</title>
        <authorList>
            <person name="Buettner E."/>
        </authorList>
    </citation>
    <scope>NUCLEOTIDE SEQUENCE</scope>
    <source>
        <strain evidence="1">MPL23</strain>
    </source>
</reference>
<comment type="caution">
    <text evidence="1">The sequence shown here is derived from an EMBL/GenBank/DDBJ whole genome shotgun (WGS) entry which is preliminary data.</text>
</comment>
<dbReference type="Proteomes" id="UP001148662">
    <property type="component" value="Unassembled WGS sequence"/>
</dbReference>
<evidence type="ECO:0000313" key="2">
    <source>
        <dbReference type="Proteomes" id="UP001148662"/>
    </source>
</evidence>
<gene>
    <name evidence="1" type="ORF">NM688_g7328</name>
</gene>
<keyword evidence="2" id="KW-1185">Reference proteome</keyword>
<name>A0ACC1S6K4_9APHY</name>
<protein>
    <submittedName>
        <fullName evidence="1">Uncharacterized protein</fullName>
    </submittedName>
</protein>